<gene>
    <name evidence="2" type="ORF">FH5T_10820</name>
    <name evidence="3" type="ORF">SAMN05444285_11299</name>
</gene>
<feature type="chain" id="PRO_5010514928" evidence="1">
    <location>
        <begin position="23"/>
        <end position="680"/>
    </location>
</feature>
<accession>X5DG39</accession>
<dbReference type="AlphaFoldDB" id="X5DG39"/>
<dbReference type="HOGENOM" id="CLU_024854_0_0_10"/>
<evidence type="ECO:0000313" key="2">
    <source>
        <dbReference type="EMBL" id="AHW61908.1"/>
    </source>
</evidence>
<protein>
    <submittedName>
        <fullName evidence="3">Helix-hairpin-helix motif-containing protein</fullName>
    </submittedName>
</protein>
<sequence>MRKLIRHIIFILFQLIILAASAQNDSPEQLIESILESHLDKIEEGTDMALIIQDLEYFLEHPVNINATSATELSRLYLLNEIQIQKLLEYITTYGPVYSIFELKTIDGFTPNLLQKLNYFIAFGPEEQERQPLKEQLKYADNQLLLRTLGNLQKARGYKEKDDGTIPYEGNRFRYYTRYNFRAGDRLSAGITAEKDPGEAFFKGSNKHGFDYYSGHISFKLNETFENISIGDYLVRSGQGLVLWQGYTTGKSENVLGINKTGQGVRAFTSVDENYYFRGAAGTAKMGNSKVSLFYSHKNADGNLVYNDSVASYFSSLQTSGYHRTESEIADEKTIKYTNAGGVFTHRFNHLKLGVTVVYQQFDKAFIRSNQLYNQFRFSGTDNYTAGADYLFSKNNYTFFGEAAFSKSKGKAVTQGAIVHINDQLGFSALFRHFDRDYHAFWANTMAEGSNISNESGLYVGVRFLPARFVTFSAYSDVYQSEWFNYSTAGPARSWDIFTQANFQISEKTNAYLRFKNEEKDQKFKNENRYTNLPERIQKFRFHVQFQLSENILLKTRAEHVYYKGEESENGFMLFQDIQFKPGEFPLNLSARLAWFKTESYNSRIYAYENDILYAFSIPAYYGEGLRTYLNLKYQPAKKIECWLKLANTWWTDRETISSGYNEITGHHKTELKFQLRLKF</sequence>
<reference evidence="2 4" key="1">
    <citation type="submission" date="2014-03" db="EMBL/GenBank/DDBJ databases">
        <title>Complete genome sequence of a deeply braunched marine Bacteroidia bacterium Draconibacterium orientale type strain FH5T.</title>
        <authorList>
            <person name="Li X."/>
            <person name="Wang X."/>
            <person name="Xie Z."/>
            <person name="Du Z."/>
            <person name="Chen G."/>
        </authorList>
    </citation>
    <scope>NUCLEOTIDE SEQUENCE [LARGE SCALE GENOMIC DNA]</scope>
    <source>
        <strain evidence="2 4">FH5</strain>
    </source>
</reference>
<dbReference type="EMBL" id="FOHT01000012">
    <property type="protein sequence ID" value="SET41912.1"/>
    <property type="molecule type" value="Genomic_DNA"/>
</dbReference>
<dbReference type="Pfam" id="PF12836">
    <property type="entry name" value="HHH_3"/>
    <property type="match status" value="1"/>
</dbReference>
<dbReference type="EMBL" id="CP007451">
    <property type="protein sequence ID" value="AHW61908.1"/>
    <property type="molecule type" value="Genomic_DNA"/>
</dbReference>
<evidence type="ECO:0000313" key="3">
    <source>
        <dbReference type="EMBL" id="SET41912.1"/>
    </source>
</evidence>
<proteinExistence type="predicted"/>
<evidence type="ECO:0000313" key="4">
    <source>
        <dbReference type="Proteomes" id="UP000023772"/>
    </source>
</evidence>
<dbReference type="RefSeq" id="WP_038558182.1">
    <property type="nucleotide sequence ID" value="NZ_FOHT01000012.1"/>
</dbReference>
<name>X5DG39_9BACT</name>
<dbReference type="KEGG" id="dori:FH5T_10820"/>
<keyword evidence="4" id="KW-1185">Reference proteome</keyword>
<evidence type="ECO:0000256" key="1">
    <source>
        <dbReference type="SAM" id="SignalP"/>
    </source>
</evidence>
<keyword evidence="1" id="KW-0732">Signal</keyword>
<feature type="signal peptide" evidence="1">
    <location>
        <begin position="1"/>
        <end position="22"/>
    </location>
</feature>
<dbReference type="eggNOG" id="COG1555">
    <property type="taxonomic scope" value="Bacteria"/>
</dbReference>
<organism evidence="3 5">
    <name type="scientific">Draconibacterium orientale</name>
    <dbReference type="NCBI Taxonomy" id="1168034"/>
    <lineage>
        <taxon>Bacteria</taxon>
        <taxon>Pseudomonadati</taxon>
        <taxon>Bacteroidota</taxon>
        <taxon>Bacteroidia</taxon>
        <taxon>Marinilabiliales</taxon>
        <taxon>Prolixibacteraceae</taxon>
        <taxon>Draconibacterium</taxon>
    </lineage>
</organism>
<dbReference type="Proteomes" id="UP000181981">
    <property type="component" value="Unassembled WGS sequence"/>
</dbReference>
<dbReference type="InterPro" id="IPR010994">
    <property type="entry name" value="RuvA_2-like"/>
</dbReference>
<dbReference type="STRING" id="1168034.FH5T_10820"/>
<evidence type="ECO:0000313" key="5">
    <source>
        <dbReference type="Proteomes" id="UP000181981"/>
    </source>
</evidence>
<reference evidence="3 5" key="2">
    <citation type="submission" date="2016-10" db="EMBL/GenBank/DDBJ databases">
        <authorList>
            <person name="de Groot N.N."/>
        </authorList>
    </citation>
    <scope>NUCLEOTIDE SEQUENCE [LARGE SCALE GENOMIC DNA]</scope>
    <source>
        <strain evidence="3 5">DSM 25947</strain>
    </source>
</reference>
<dbReference type="SUPFAM" id="SSF47781">
    <property type="entry name" value="RuvA domain 2-like"/>
    <property type="match status" value="1"/>
</dbReference>
<dbReference type="Proteomes" id="UP000023772">
    <property type="component" value="Chromosome"/>
</dbReference>
<dbReference type="OrthoDB" id="9766750at2"/>